<comment type="similarity">
    <text evidence="2 7">Belongs to the peptidase C19 family.</text>
</comment>
<evidence type="ECO:0000256" key="8">
    <source>
        <dbReference type="SAM" id="MobiDB-lite"/>
    </source>
</evidence>
<keyword evidence="6 7" id="KW-0788">Thiol protease</keyword>
<evidence type="ECO:0000259" key="9">
    <source>
        <dbReference type="PROSITE" id="PS50235"/>
    </source>
</evidence>
<dbReference type="InterPro" id="IPR038765">
    <property type="entry name" value="Papain-like_cys_pep_sf"/>
</dbReference>
<dbReference type="PROSITE" id="PS00973">
    <property type="entry name" value="USP_2"/>
    <property type="match status" value="1"/>
</dbReference>
<keyword evidence="3 7" id="KW-0645">Protease</keyword>
<evidence type="ECO:0000256" key="7">
    <source>
        <dbReference type="RuleBase" id="RU366025"/>
    </source>
</evidence>
<dbReference type="InterPro" id="IPR018200">
    <property type="entry name" value="USP_CS"/>
</dbReference>
<evidence type="ECO:0000256" key="5">
    <source>
        <dbReference type="ARBA" id="ARBA00022801"/>
    </source>
</evidence>
<keyword evidence="5 7" id="KW-0378">Hydrolase</keyword>
<feature type="domain" description="USP" evidence="9">
    <location>
        <begin position="271"/>
        <end position="638"/>
    </location>
</feature>
<evidence type="ECO:0000313" key="11">
    <source>
        <dbReference type="Proteomes" id="UP000324907"/>
    </source>
</evidence>
<comment type="catalytic activity">
    <reaction evidence="1 7">
        <text>Thiol-dependent hydrolysis of ester, thioester, amide, peptide and isopeptide bonds formed by the C-terminal Gly of ubiquitin (a 76-residue protein attached to proteins as an intracellular targeting signal).</text>
        <dbReference type="EC" id="3.4.19.12"/>
    </reaction>
</comment>
<dbReference type="CDD" id="cd02674">
    <property type="entry name" value="Peptidase_C19R"/>
    <property type="match status" value="1"/>
</dbReference>
<dbReference type="AlphaFoldDB" id="A0A5A8DG33"/>
<dbReference type="PROSITE" id="PS50235">
    <property type="entry name" value="USP_3"/>
    <property type="match status" value="1"/>
</dbReference>
<dbReference type="InterPro" id="IPR050185">
    <property type="entry name" value="Ub_carboxyl-term_hydrolase"/>
</dbReference>
<dbReference type="InterPro" id="IPR028889">
    <property type="entry name" value="USP"/>
</dbReference>
<name>A0A5A8DG33_CAFRO</name>
<evidence type="ECO:0000256" key="1">
    <source>
        <dbReference type="ARBA" id="ARBA00000707"/>
    </source>
</evidence>
<feature type="region of interest" description="Disordered" evidence="8">
    <location>
        <begin position="340"/>
        <end position="391"/>
    </location>
</feature>
<evidence type="ECO:0000313" key="10">
    <source>
        <dbReference type="EMBL" id="KAA0164376.1"/>
    </source>
</evidence>
<dbReference type="InterPro" id="IPR001394">
    <property type="entry name" value="Peptidase_C19_UCH"/>
</dbReference>
<dbReference type="PANTHER" id="PTHR21646:SF24">
    <property type="entry name" value="UBIQUITIN CARBOXYL-TERMINAL HYDROLASE"/>
    <property type="match status" value="1"/>
</dbReference>
<proteinExistence type="inferred from homology"/>
<evidence type="ECO:0000256" key="4">
    <source>
        <dbReference type="ARBA" id="ARBA00022786"/>
    </source>
</evidence>
<dbReference type="Pfam" id="PF00443">
    <property type="entry name" value="UCH"/>
    <property type="match status" value="1"/>
</dbReference>
<evidence type="ECO:0000256" key="2">
    <source>
        <dbReference type="ARBA" id="ARBA00009085"/>
    </source>
</evidence>
<reference evidence="10 11" key="1">
    <citation type="submission" date="2019-07" db="EMBL/GenBank/DDBJ databases">
        <title>Genomes of Cafeteria roenbergensis.</title>
        <authorList>
            <person name="Fischer M.G."/>
            <person name="Hackl T."/>
            <person name="Roman M."/>
        </authorList>
    </citation>
    <scope>NUCLEOTIDE SEQUENCE [LARGE SCALE GENOMIC DNA]</scope>
    <source>
        <strain evidence="10 11">RCC970-E3</strain>
    </source>
</reference>
<accession>A0A5A8DG33</accession>
<protein>
    <recommendedName>
        <fullName evidence="7">Ubiquitin carboxyl-terminal hydrolase</fullName>
        <ecNumber evidence="7">3.4.19.12</ecNumber>
    </recommendedName>
</protein>
<dbReference type="EC" id="3.4.19.12" evidence="7"/>
<dbReference type="PROSITE" id="PS00972">
    <property type="entry name" value="USP_1"/>
    <property type="match status" value="1"/>
</dbReference>
<dbReference type="Gene3D" id="3.90.70.10">
    <property type="entry name" value="Cysteine proteinases"/>
    <property type="match status" value="2"/>
</dbReference>
<dbReference type="PANTHER" id="PTHR21646">
    <property type="entry name" value="UBIQUITIN CARBOXYL-TERMINAL HYDROLASE"/>
    <property type="match status" value="1"/>
</dbReference>
<dbReference type="EMBL" id="VLTL01000057">
    <property type="protein sequence ID" value="KAA0164376.1"/>
    <property type="molecule type" value="Genomic_DNA"/>
</dbReference>
<evidence type="ECO:0000256" key="3">
    <source>
        <dbReference type="ARBA" id="ARBA00022670"/>
    </source>
</evidence>
<dbReference type="GO" id="GO:0004843">
    <property type="term" value="F:cysteine-type deubiquitinase activity"/>
    <property type="evidence" value="ECO:0007669"/>
    <property type="project" value="UniProtKB-UniRule"/>
</dbReference>
<dbReference type="SUPFAM" id="SSF54001">
    <property type="entry name" value="Cysteine proteinases"/>
    <property type="match status" value="1"/>
</dbReference>
<comment type="caution">
    <text evidence="10">The sequence shown here is derived from an EMBL/GenBank/DDBJ whole genome shotgun (WGS) entry which is preliminary data.</text>
</comment>
<keyword evidence="4 7" id="KW-0833">Ubl conjugation pathway</keyword>
<organism evidence="10 11">
    <name type="scientific">Cafeteria roenbergensis</name>
    <name type="common">Marine flagellate</name>
    <dbReference type="NCBI Taxonomy" id="33653"/>
    <lineage>
        <taxon>Eukaryota</taxon>
        <taxon>Sar</taxon>
        <taxon>Stramenopiles</taxon>
        <taxon>Bigyra</taxon>
        <taxon>Opalozoa</taxon>
        <taxon>Bicosoecida</taxon>
        <taxon>Cafeteriaceae</taxon>
        <taxon>Cafeteria</taxon>
    </lineage>
</organism>
<gene>
    <name evidence="10" type="ORF">FNF28_03916</name>
</gene>
<dbReference type="GO" id="GO:0016579">
    <property type="term" value="P:protein deubiquitination"/>
    <property type="evidence" value="ECO:0007669"/>
    <property type="project" value="InterPro"/>
</dbReference>
<dbReference type="GO" id="GO:0006508">
    <property type="term" value="P:proteolysis"/>
    <property type="evidence" value="ECO:0007669"/>
    <property type="project" value="UniProtKB-KW"/>
</dbReference>
<sequence length="666" mass="69808">MAHSRQPELPGSRAWAAALLSRASASCPRPGEVWFAAPISLRAEVAAFASGNGLAPGPIRTSSILIPSGPCKNKLREHLVPDGVWMLTKPHWDALEAWLGADGAVKRPVVARLDGAFVELLPPEFILRAFSPSLLRSPPDPATGEQLAAHPELTGAPLPASGSVAPLPADVCSVISLPSKAATAELARRALVDAAAGASASPGAIVLILDLGGAGWRQLAAEPAGQTLKGARLRRALATPEGAAAVERLALRVSANWPAPGGAAPRGSAVRGLMNLGNTCFFNSAVQCLLATQPLVRYLLEQRHHLETNIDNPLGQGGALAATFAALAQDVWDGMGLLDGPPDAGDVQVPGEAGAISEPGGAAGGTGPSSGVLGERTSGRPARPPQAPHQRALVPSVLKAVIARFAPQFAGFGQQDSQELTAFLLDGIHEDLNRVLEKPPTEAPTGDDSADDAELATRSWETHLRRNQSVIVDLFQGQLRSRLECPSLPTLHDCLRMFGAPERLGQADAWFCSGCKEHVRATKALTLWSAPPVLVVQLKRFAFSRHQRSRINTTVDFPVSGLDMGPFLAGPAAGGAVYDLFAVSEHMGGLGGGHYTAQVRSVADGQWYDCDDSVVRPAGHDGSGAVTSSAYLLFYQRRGSEAYLPPTPRTARRSTLAGFFEPLPAV</sequence>
<evidence type="ECO:0000256" key="6">
    <source>
        <dbReference type="ARBA" id="ARBA00022807"/>
    </source>
</evidence>
<dbReference type="Proteomes" id="UP000324907">
    <property type="component" value="Unassembled WGS sequence"/>
</dbReference>